<dbReference type="InterPro" id="IPR010985">
    <property type="entry name" value="Ribbon_hlx_hlx"/>
</dbReference>
<dbReference type="Gene3D" id="6.10.10.120">
    <property type="entry name" value="Antitoxin ParD1-like"/>
    <property type="match status" value="1"/>
</dbReference>
<accession>A0A917C993</accession>
<dbReference type="RefSeq" id="WP_188667379.1">
    <property type="nucleotide sequence ID" value="NZ_BMHV01000059.1"/>
</dbReference>
<dbReference type="Proteomes" id="UP000632498">
    <property type="component" value="Unassembled WGS sequence"/>
</dbReference>
<name>A0A917C993_9PROT</name>
<dbReference type="GO" id="GO:0006355">
    <property type="term" value="P:regulation of DNA-templated transcription"/>
    <property type="evidence" value="ECO:0007669"/>
    <property type="project" value="InterPro"/>
</dbReference>
<dbReference type="PANTHER" id="PTHR36582">
    <property type="entry name" value="ANTITOXIN PARD"/>
    <property type="match status" value="1"/>
</dbReference>
<evidence type="ECO:0000313" key="3">
    <source>
        <dbReference type="EMBL" id="GGF76866.1"/>
    </source>
</evidence>
<evidence type="ECO:0000256" key="2">
    <source>
        <dbReference type="ARBA" id="ARBA00022649"/>
    </source>
</evidence>
<gene>
    <name evidence="3" type="ORF">GCM10011332_33530</name>
</gene>
<dbReference type="EMBL" id="BMHV01000059">
    <property type="protein sequence ID" value="GGF76866.1"/>
    <property type="molecule type" value="Genomic_DNA"/>
</dbReference>
<dbReference type="AlphaFoldDB" id="A0A917C993"/>
<protein>
    <submittedName>
        <fullName evidence="3">Addiction module antitoxin</fullName>
    </submittedName>
</protein>
<evidence type="ECO:0000313" key="4">
    <source>
        <dbReference type="Proteomes" id="UP000632498"/>
    </source>
</evidence>
<reference evidence="3" key="2">
    <citation type="submission" date="2020-09" db="EMBL/GenBank/DDBJ databases">
        <authorList>
            <person name="Sun Q."/>
            <person name="Zhou Y."/>
        </authorList>
    </citation>
    <scope>NUCLEOTIDE SEQUENCE</scope>
    <source>
        <strain evidence="3">CGMCC 1.15254</strain>
    </source>
</reference>
<sequence>MPSSYALGKHFEAFVSSQVSSGRFNNASEVIRAGLRLLEDAEKPQALTMDDLRRLIHEGAASGPGKPAEAVLDRLEAKYQAMTDESGHE</sequence>
<keyword evidence="2" id="KW-1277">Toxin-antitoxin system</keyword>
<dbReference type="PANTHER" id="PTHR36582:SF2">
    <property type="entry name" value="ANTITOXIN PARD"/>
    <property type="match status" value="1"/>
</dbReference>
<comment type="caution">
    <text evidence="3">The sequence shown here is derived from an EMBL/GenBank/DDBJ whole genome shotgun (WGS) entry which is preliminary data.</text>
</comment>
<evidence type="ECO:0000256" key="1">
    <source>
        <dbReference type="ARBA" id="ARBA00008580"/>
    </source>
</evidence>
<dbReference type="NCBIfam" id="TIGR02606">
    <property type="entry name" value="antidote_CC2985"/>
    <property type="match status" value="1"/>
</dbReference>
<keyword evidence="4" id="KW-1185">Reference proteome</keyword>
<proteinExistence type="inferred from homology"/>
<organism evidence="3 4">
    <name type="scientific">Terasakiella brassicae</name>
    <dbReference type="NCBI Taxonomy" id="1634917"/>
    <lineage>
        <taxon>Bacteria</taxon>
        <taxon>Pseudomonadati</taxon>
        <taxon>Pseudomonadota</taxon>
        <taxon>Alphaproteobacteria</taxon>
        <taxon>Rhodospirillales</taxon>
        <taxon>Terasakiellaceae</taxon>
        <taxon>Terasakiella</taxon>
    </lineage>
</organism>
<dbReference type="Pfam" id="PF03693">
    <property type="entry name" value="ParD_antitoxin"/>
    <property type="match status" value="1"/>
</dbReference>
<comment type="similarity">
    <text evidence="1">Belongs to the ParD antitoxin family.</text>
</comment>
<dbReference type="InterPro" id="IPR038296">
    <property type="entry name" value="ParD_sf"/>
</dbReference>
<reference evidence="3" key="1">
    <citation type="journal article" date="2014" name="Int. J. Syst. Evol. Microbiol.">
        <title>Complete genome sequence of Corynebacterium casei LMG S-19264T (=DSM 44701T), isolated from a smear-ripened cheese.</title>
        <authorList>
            <consortium name="US DOE Joint Genome Institute (JGI-PGF)"/>
            <person name="Walter F."/>
            <person name="Albersmeier A."/>
            <person name="Kalinowski J."/>
            <person name="Ruckert C."/>
        </authorList>
    </citation>
    <scope>NUCLEOTIDE SEQUENCE</scope>
    <source>
        <strain evidence="3">CGMCC 1.15254</strain>
    </source>
</reference>
<dbReference type="InterPro" id="IPR022789">
    <property type="entry name" value="ParD"/>
</dbReference>
<dbReference type="SUPFAM" id="SSF47598">
    <property type="entry name" value="Ribbon-helix-helix"/>
    <property type="match status" value="1"/>
</dbReference>